<evidence type="ECO:0000313" key="2">
    <source>
        <dbReference type="EMBL" id="KAK4147561.1"/>
    </source>
</evidence>
<keyword evidence="3" id="KW-1185">Reference proteome</keyword>
<dbReference type="Proteomes" id="UP001302676">
    <property type="component" value="Unassembled WGS sequence"/>
</dbReference>
<dbReference type="InterPro" id="IPR012340">
    <property type="entry name" value="NA-bd_OB-fold"/>
</dbReference>
<dbReference type="AlphaFoldDB" id="A0AAN6ZSK8"/>
<dbReference type="RefSeq" id="XP_062640932.1">
    <property type="nucleotide sequence ID" value="XM_062782768.1"/>
</dbReference>
<reference evidence="2" key="1">
    <citation type="journal article" date="2023" name="Mol. Phylogenet. Evol.">
        <title>Genome-scale phylogeny and comparative genomics of the fungal order Sordariales.</title>
        <authorList>
            <person name="Hensen N."/>
            <person name="Bonometti L."/>
            <person name="Westerberg I."/>
            <person name="Brannstrom I.O."/>
            <person name="Guillou S."/>
            <person name="Cros-Aarteil S."/>
            <person name="Calhoun S."/>
            <person name="Haridas S."/>
            <person name="Kuo A."/>
            <person name="Mondo S."/>
            <person name="Pangilinan J."/>
            <person name="Riley R."/>
            <person name="LaButti K."/>
            <person name="Andreopoulos B."/>
            <person name="Lipzen A."/>
            <person name="Chen C."/>
            <person name="Yan M."/>
            <person name="Daum C."/>
            <person name="Ng V."/>
            <person name="Clum A."/>
            <person name="Steindorff A."/>
            <person name="Ohm R.A."/>
            <person name="Martin F."/>
            <person name="Silar P."/>
            <person name="Natvig D.O."/>
            <person name="Lalanne C."/>
            <person name="Gautier V."/>
            <person name="Ament-Velasquez S.L."/>
            <person name="Kruys A."/>
            <person name="Hutchinson M.I."/>
            <person name="Powell A.J."/>
            <person name="Barry K."/>
            <person name="Miller A.N."/>
            <person name="Grigoriev I.V."/>
            <person name="Debuchy R."/>
            <person name="Gladieux P."/>
            <person name="Hiltunen Thoren M."/>
            <person name="Johannesson H."/>
        </authorList>
    </citation>
    <scope>NUCLEOTIDE SEQUENCE</scope>
    <source>
        <strain evidence="2">CBS 141.50</strain>
    </source>
</reference>
<name>A0AAN6ZSK8_9PEZI</name>
<gene>
    <name evidence="2" type="ORF">C8A04DRAFT_34258</name>
</gene>
<accession>A0AAN6ZSK8</accession>
<evidence type="ECO:0000313" key="3">
    <source>
        <dbReference type="Proteomes" id="UP001302676"/>
    </source>
</evidence>
<feature type="region of interest" description="Disordered" evidence="1">
    <location>
        <begin position="340"/>
        <end position="362"/>
    </location>
</feature>
<dbReference type="EMBL" id="MU853556">
    <property type="protein sequence ID" value="KAK4147561.1"/>
    <property type="molecule type" value="Genomic_DNA"/>
</dbReference>
<evidence type="ECO:0000256" key="1">
    <source>
        <dbReference type="SAM" id="MobiDB-lite"/>
    </source>
</evidence>
<protein>
    <recommendedName>
        <fullName evidence="4">Nucleic acid-binding, OB-fold protein</fullName>
    </recommendedName>
</protein>
<reference evidence="2" key="2">
    <citation type="submission" date="2023-05" db="EMBL/GenBank/DDBJ databases">
        <authorList>
            <consortium name="Lawrence Berkeley National Laboratory"/>
            <person name="Steindorff A."/>
            <person name="Hensen N."/>
            <person name="Bonometti L."/>
            <person name="Westerberg I."/>
            <person name="Brannstrom I.O."/>
            <person name="Guillou S."/>
            <person name="Cros-Aarteil S."/>
            <person name="Calhoun S."/>
            <person name="Haridas S."/>
            <person name="Kuo A."/>
            <person name="Mondo S."/>
            <person name="Pangilinan J."/>
            <person name="Riley R."/>
            <person name="Labutti K."/>
            <person name="Andreopoulos B."/>
            <person name="Lipzen A."/>
            <person name="Chen C."/>
            <person name="Yanf M."/>
            <person name="Daum C."/>
            <person name="Ng V."/>
            <person name="Clum A."/>
            <person name="Ohm R."/>
            <person name="Martin F."/>
            <person name="Silar P."/>
            <person name="Natvig D."/>
            <person name="Lalanne C."/>
            <person name="Gautier V."/>
            <person name="Ament-Velasquez S.L."/>
            <person name="Kruys A."/>
            <person name="Hutchinson M.I."/>
            <person name="Powell A.J."/>
            <person name="Barry K."/>
            <person name="Miller A.N."/>
            <person name="Grigoriev I.V."/>
            <person name="Debuchy R."/>
            <person name="Gladieux P."/>
            <person name="Thoren M.H."/>
            <person name="Johannesson H."/>
        </authorList>
    </citation>
    <scope>NUCLEOTIDE SEQUENCE</scope>
    <source>
        <strain evidence="2">CBS 141.50</strain>
    </source>
</reference>
<comment type="caution">
    <text evidence="2">The sequence shown here is derived from an EMBL/GenBank/DDBJ whole genome shotgun (WGS) entry which is preliminary data.</text>
</comment>
<dbReference type="Gene3D" id="2.40.50.140">
    <property type="entry name" value="Nucleic acid-binding proteins"/>
    <property type="match status" value="1"/>
</dbReference>
<organism evidence="2 3">
    <name type="scientific">Dichotomopilus funicola</name>
    <dbReference type="NCBI Taxonomy" id="1934379"/>
    <lineage>
        <taxon>Eukaryota</taxon>
        <taxon>Fungi</taxon>
        <taxon>Dikarya</taxon>
        <taxon>Ascomycota</taxon>
        <taxon>Pezizomycotina</taxon>
        <taxon>Sordariomycetes</taxon>
        <taxon>Sordariomycetidae</taxon>
        <taxon>Sordariales</taxon>
        <taxon>Chaetomiaceae</taxon>
        <taxon>Dichotomopilus</taxon>
    </lineage>
</organism>
<dbReference type="GeneID" id="87819381"/>
<proteinExistence type="predicted"/>
<sequence length="362" mass="39634">MTGKVLIFTGAPENSTLDWENGGLLSHFQDSIARFAGIGTNDHQPEPALSLPDHALWRLLPIDKTKESRPCSPKRVADARQYGYNDYPPDTAPEFFTTASFSFASDNGDGGGDTGPSLSQFYEQSIVAHEDVTSSHLVFQSTEQTTSFTSDATTSFVSGCGSQSGPIKAPIVFRGSDNLCNLKNIPSPNHIAGIQPQTMTINIIVGLISIPLPRAVKTRWGTRYLVEILVGDETKAGFSITYWLPSDNLDESPLAGLRPRDIVLFQNVGLNVFAKKVYGHSLRKGLTRMYLLYRTKLDSRDVGGHYSTSDLSTSGVHQQLDKTRLVRDWILNFVGRGATSGSNKPDTGPRWNRPPADDTQLT</sequence>
<dbReference type="SUPFAM" id="SSF50249">
    <property type="entry name" value="Nucleic acid-binding proteins"/>
    <property type="match status" value="1"/>
</dbReference>
<evidence type="ECO:0008006" key="4">
    <source>
        <dbReference type="Google" id="ProtNLM"/>
    </source>
</evidence>